<accession>A0ABS6I1K0</accession>
<comment type="caution">
    <text evidence="1">The sequence shown here is derived from an EMBL/GenBank/DDBJ whole genome shotgun (WGS) entry which is preliminary data.</text>
</comment>
<dbReference type="InterPro" id="IPR007325">
    <property type="entry name" value="KFase/CYL"/>
</dbReference>
<reference evidence="1 2" key="1">
    <citation type="submission" date="2021-06" db="EMBL/GenBank/DDBJ databases">
        <authorList>
            <person name="Jeong J.W."/>
        </authorList>
    </citation>
    <scope>NUCLEOTIDE SEQUENCE [LARGE SCALE GENOMIC DNA]</scope>
    <source>
        <strain evidence="1 2">MMS21-TAE1-1</strain>
    </source>
</reference>
<protein>
    <submittedName>
        <fullName evidence="1">Cyclase family protein</fullName>
    </submittedName>
</protein>
<gene>
    <name evidence="1" type="ORF">KSW38_04820</name>
</gene>
<evidence type="ECO:0000313" key="2">
    <source>
        <dbReference type="Proteomes" id="UP000824166"/>
    </source>
</evidence>
<dbReference type="RefSeq" id="WP_216923321.1">
    <property type="nucleotide sequence ID" value="NZ_JAHOPC010000002.1"/>
</dbReference>
<dbReference type="Pfam" id="PF04199">
    <property type="entry name" value="Cyclase"/>
    <property type="match status" value="1"/>
</dbReference>
<dbReference type="EMBL" id="JAHOPC010000002">
    <property type="protein sequence ID" value="MBU8865610.1"/>
    <property type="molecule type" value="Genomic_DNA"/>
</dbReference>
<name>A0ABS6I1K0_9MICC</name>
<dbReference type="Proteomes" id="UP000824166">
    <property type="component" value="Unassembled WGS sequence"/>
</dbReference>
<proteinExistence type="predicted"/>
<dbReference type="PANTHER" id="PTHR34861">
    <property type="match status" value="1"/>
</dbReference>
<organism evidence="1 2">
    <name type="scientific">Paenarthrobacter aromaticivorans</name>
    <dbReference type="NCBI Taxonomy" id="2849150"/>
    <lineage>
        <taxon>Bacteria</taxon>
        <taxon>Bacillati</taxon>
        <taxon>Actinomycetota</taxon>
        <taxon>Actinomycetes</taxon>
        <taxon>Micrococcales</taxon>
        <taxon>Micrococcaceae</taxon>
        <taxon>Paenarthrobacter</taxon>
    </lineage>
</organism>
<keyword evidence="2" id="KW-1185">Reference proteome</keyword>
<evidence type="ECO:0000313" key="1">
    <source>
        <dbReference type="EMBL" id="MBU8865610.1"/>
    </source>
</evidence>
<sequence>MNILPPYSDLPKLGGLDVRHSWDVLSSPMGTLSFVEPEDIVRAGKLVSAGATIPLNLPINAFDPPLFGRAPIGHTVLQPTGNEAEDLIDSFNPQASSQLDGLAHVRAREFGYFGGLLELAEARERIGIQHVASRGIAARGVLLDIAERDGGEGLTPFDGRMYDTKLLNDVADAQGVEIQSGDVLLIRTGWAPGYLQLPASNRRPPSSWNGLRADETMAAWLWDHRIAAVGADNPAVECAPGARDIGSLHRRLLPALGMSMFELLDLETLSEMCKRLGRWEFLFVSVPLHLSGGVSSPANAMAIL</sequence>